<evidence type="ECO:0000256" key="1">
    <source>
        <dbReference type="ARBA" id="ARBA00022729"/>
    </source>
</evidence>
<dbReference type="Proteomes" id="UP001223978">
    <property type="component" value="Unassembled WGS sequence"/>
</dbReference>
<accession>A0ABT6SKT2</accession>
<name>A0ABT6SKT2_9ACTN</name>
<dbReference type="InterPro" id="IPR013517">
    <property type="entry name" value="FG-GAP"/>
</dbReference>
<comment type="caution">
    <text evidence="3">The sequence shown here is derived from an EMBL/GenBank/DDBJ whole genome shotgun (WGS) entry which is preliminary data.</text>
</comment>
<dbReference type="EMBL" id="JASCIQ010000037">
    <property type="protein sequence ID" value="MDI3407861.1"/>
    <property type="molecule type" value="Genomic_DNA"/>
</dbReference>
<dbReference type="RefSeq" id="WP_282545767.1">
    <property type="nucleotide sequence ID" value="NZ_JASCIQ010000037.1"/>
</dbReference>
<dbReference type="SUPFAM" id="SSF69318">
    <property type="entry name" value="Integrin alpha N-terminal domain"/>
    <property type="match status" value="1"/>
</dbReference>
<dbReference type="PANTHER" id="PTHR46580:SF2">
    <property type="entry name" value="MAM DOMAIN-CONTAINING PROTEIN"/>
    <property type="match status" value="1"/>
</dbReference>
<protein>
    <submittedName>
        <fullName evidence="3">VCBS repeat-containing protein</fullName>
    </submittedName>
</protein>
<keyword evidence="4" id="KW-1185">Reference proteome</keyword>
<organism evidence="3 4">
    <name type="scientific">Streptomyces cavernicola</name>
    <dbReference type="NCBI Taxonomy" id="3043613"/>
    <lineage>
        <taxon>Bacteria</taxon>
        <taxon>Bacillati</taxon>
        <taxon>Actinomycetota</taxon>
        <taxon>Actinomycetes</taxon>
        <taxon>Kitasatosporales</taxon>
        <taxon>Streptomycetaceae</taxon>
        <taxon>Streptomyces</taxon>
    </lineage>
</organism>
<dbReference type="InterPro" id="IPR028994">
    <property type="entry name" value="Integrin_alpha_N"/>
</dbReference>
<dbReference type="PANTHER" id="PTHR46580">
    <property type="entry name" value="SENSOR KINASE-RELATED"/>
    <property type="match status" value="1"/>
</dbReference>
<evidence type="ECO:0000313" key="3">
    <source>
        <dbReference type="EMBL" id="MDI3407861.1"/>
    </source>
</evidence>
<feature type="compositionally biased region" description="Low complexity" evidence="2">
    <location>
        <begin position="12"/>
        <end position="23"/>
    </location>
</feature>
<sequence>MLVAGCSGGTEPAPRAPAAAKKADAVPLLPVPRGKGSELAARGADFNGDGLRDLVLDDLVHDSHGDDAGIGIAYGTRGGLPDARARQLLDPAEQAAPTDGELPAAFDAAASCDLDGDGFTDLVVATDPPYDGIGRPPVPLQLLFGSPGGLTGKAVKLAIPGRARGGNEWSDQPVCGDFDGDGRADLVVHASNARISFLRGPFTKSGARRGAPRSGTLLDAPGTALRGPALDVNRDGRDDFVVRASGGTSRSGLVLGGPAGPTRTGARFPAGRELAFGRFGRGRGLDAAVAGERRIELRYDMGAAGAGRGSLDVRAAALSSGDLDGDGRTELVVGTGGLKGPYVFEGTRRSTVPRTKAEGTRDVVAVADFDGDGLDDLVLRTHRGETRDEVALFPGTKDGLAARPARTFSTTAFVPAARAADADSSDGDSGDGRTTEGTE</sequence>
<feature type="compositionally biased region" description="Basic and acidic residues" evidence="2">
    <location>
        <begin position="430"/>
        <end position="439"/>
    </location>
</feature>
<feature type="region of interest" description="Disordered" evidence="2">
    <location>
        <begin position="1"/>
        <end position="23"/>
    </location>
</feature>
<proteinExistence type="predicted"/>
<keyword evidence="1" id="KW-0732">Signal</keyword>
<feature type="region of interest" description="Disordered" evidence="2">
    <location>
        <begin position="415"/>
        <end position="439"/>
    </location>
</feature>
<evidence type="ECO:0000256" key="2">
    <source>
        <dbReference type="SAM" id="MobiDB-lite"/>
    </source>
</evidence>
<gene>
    <name evidence="3" type="ORF">QIS96_29105</name>
</gene>
<reference evidence="3 4" key="1">
    <citation type="submission" date="2023-05" db="EMBL/GenBank/DDBJ databases">
        <title>Draft genome sequence of Streptomyces sp. B-S-A6 isolated from a cave soil in Thailand.</title>
        <authorList>
            <person name="Chamroensaksri N."/>
            <person name="Muangham S."/>
        </authorList>
    </citation>
    <scope>NUCLEOTIDE SEQUENCE [LARGE SCALE GENOMIC DNA]</scope>
    <source>
        <strain evidence="3 4">B-S-A6</strain>
    </source>
</reference>
<dbReference type="Pfam" id="PF13517">
    <property type="entry name" value="FG-GAP_3"/>
    <property type="match status" value="2"/>
</dbReference>
<dbReference type="Gene3D" id="2.130.10.130">
    <property type="entry name" value="Integrin alpha, N-terminal"/>
    <property type="match status" value="2"/>
</dbReference>
<evidence type="ECO:0000313" key="4">
    <source>
        <dbReference type="Proteomes" id="UP001223978"/>
    </source>
</evidence>